<name>A0ABT2EYK9_9STAP</name>
<feature type="transmembrane region" description="Helical" evidence="6">
    <location>
        <begin position="48"/>
        <end position="70"/>
    </location>
</feature>
<protein>
    <submittedName>
        <fullName evidence="8">RDD family protein</fullName>
    </submittedName>
</protein>
<keyword evidence="5 6" id="KW-0472">Membrane</keyword>
<feature type="transmembrane region" description="Helical" evidence="6">
    <location>
        <begin position="90"/>
        <end position="107"/>
    </location>
</feature>
<evidence type="ECO:0000259" key="7">
    <source>
        <dbReference type="Pfam" id="PF06271"/>
    </source>
</evidence>
<feature type="domain" description="RDD" evidence="7">
    <location>
        <begin position="41"/>
        <end position="169"/>
    </location>
</feature>
<evidence type="ECO:0000256" key="3">
    <source>
        <dbReference type="ARBA" id="ARBA00022692"/>
    </source>
</evidence>
<dbReference type="EMBL" id="JANUXY010000001">
    <property type="protein sequence ID" value="MCS4485345.1"/>
    <property type="molecule type" value="Genomic_DNA"/>
</dbReference>
<organism evidence="8 9">
    <name type="scientific">Staphylococcus americanisciuri</name>
    <dbReference type="NCBI Taxonomy" id="2973940"/>
    <lineage>
        <taxon>Bacteria</taxon>
        <taxon>Bacillati</taxon>
        <taxon>Bacillota</taxon>
        <taxon>Bacilli</taxon>
        <taxon>Bacillales</taxon>
        <taxon>Staphylococcaceae</taxon>
        <taxon>Staphylococcus</taxon>
    </lineage>
</organism>
<evidence type="ECO:0000256" key="5">
    <source>
        <dbReference type="ARBA" id="ARBA00023136"/>
    </source>
</evidence>
<comment type="subcellular location">
    <subcellularLocation>
        <location evidence="1">Cell membrane</location>
        <topology evidence="1">Multi-pass membrane protein</topology>
    </subcellularLocation>
</comment>
<evidence type="ECO:0000256" key="6">
    <source>
        <dbReference type="SAM" id="Phobius"/>
    </source>
</evidence>
<dbReference type="Pfam" id="PF06271">
    <property type="entry name" value="RDD"/>
    <property type="match status" value="1"/>
</dbReference>
<dbReference type="InterPro" id="IPR051791">
    <property type="entry name" value="Pra-immunoreactive"/>
</dbReference>
<dbReference type="PANTHER" id="PTHR36115:SF9">
    <property type="entry name" value="LMO1584 PROTEIN"/>
    <property type="match status" value="1"/>
</dbReference>
<proteinExistence type="predicted"/>
<keyword evidence="4 6" id="KW-1133">Transmembrane helix</keyword>
<keyword evidence="3 6" id="KW-0812">Transmembrane</keyword>
<dbReference type="PANTHER" id="PTHR36115">
    <property type="entry name" value="PROLINE-RICH ANTIGEN HOMOLOG-RELATED"/>
    <property type="match status" value="1"/>
</dbReference>
<dbReference type="Proteomes" id="UP001205609">
    <property type="component" value="Unassembled WGS sequence"/>
</dbReference>
<evidence type="ECO:0000256" key="2">
    <source>
        <dbReference type="ARBA" id="ARBA00022475"/>
    </source>
</evidence>
<dbReference type="RefSeq" id="WP_259197718.1">
    <property type="nucleotide sequence ID" value="NZ_JANUXY010000001.1"/>
</dbReference>
<sequence>MTEGINITNANPTHGRNRYATSTMATVPLSMSQYELDAFLYAGFGRRFFSYLIDLIILGALSQLVLTPILALTGMNEWQLWISYFNVENLLKALFYFAYFVLMTRYFQQTLGKMILGIKVYTRDITSLSWSDVLMREWVGRIISNVMMGLPYLAVIFTPKHIGVHDYFADTVVIKEKYLKHIQASQNQIRENEAQKRHNEEVYH</sequence>
<reference evidence="8 9" key="1">
    <citation type="journal article" date="2023" name="Int. J. Syst. Evol. Microbiol.">
        <title>Streptococcus sciuri sp. nov., Staphylococcus marylandisciuri sp. nov. and Staphylococcus americanisciuri sp. nov., isolated from faeces of eastern grey squirrel (Sciurus carolinensis).</title>
        <authorList>
            <person name="Volokhov D.V."/>
            <person name="Zagorodnyaya T.A."/>
            <person name="Furtak V.A."/>
            <person name="Nattanmai G."/>
            <person name="Randall L."/>
            <person name="Jose S."/>
            <person name="Gao Y."/>
            <person name="Eisenberg T."/>
            <person name="Delmonte P."/>
            <person name="Blom J."/>
            <person name="Mitchell K.K."/>
        </authorList>
    </citation>
    <scope>NUCLEOTIDE SEQUENCE [LARGE SCALE GENOMIC DNA]</scope>
    <source>
        <strain evidence="8 9">GRT3</strain>
    </source>
</reference>
<evidence type="ECO:0000313" key="9">
    <source>
        <dbReference type="Proteomes" id="UP001205609"/>
    </source>
</evidence>
<gene>
    <name evidence="8" type="ORF">NXS11_00400</name>
</gene>
<comment type="caution">
    <text evidence="8">The sequence shown here is derived from an EMBL/GenBank/DDBJ whole genome shotgun (WGS) entry which is preliminary data.</text>
</comment>
<accession>A0ABT2EYK9</accession>
<keyword evidence="2" id="KW-1003">Cell membrane</keyword>
<evidence type="ECO:0000256" key="4">
    <source>
        <dbReference type="ARBA" id="ARBA00022989"/>
    </source>
</evidence>
<evidence type="ECO:0000256" key="1">
    <source>
        <dbReference type="ARBA" id="ARBA00004651"/>
    </source>
</evidence>
<evidence type="ECO:0000313" key="8">
    <source>
        <dbReference type="EMBL" id="MCS4485345.1"/>
    </source>
</evidence>
<keyword evidence="9" id="KW-1185">Reference proteome</keyword>
<dbReference type="InterPro" id="IPR010432">
    <property type="entry name" value="RDD"/>
</dbReference>